<name>A0A6A5YR21_9PLEO</name>
<reference evidence="2" key="1">
    <citation type="journal article" date="2020" name="Stud. Mycol.">
        <title>101 Dothideomycetes genomes: a test case for predicting lifestyles and emergence of pathogens.</title>
        <authorList>
            <person name="Haridas S."/>
            <person name="Albert R."/>
            <person name="Binder M."/>
            <person name="Bloem J."/>
            <person name="Labutti K."/>
            <person name="Salamov A."/>
            <person name="Andreopoulos B."/>
            <person name="Baker S."/>
            <person name="Barry K."/>
            <person name="Bills G."/>
            <person name="Bluhm B."/>
            <person name="Cannon C."/>
            <person name="Castanera R."/>
            <person name="Culley D."/>
            <person name="Daum C."/>
            <person name="Ezra D."/>
            <person name="Gonzalez J."/>
            <person name="Henrissat B."/>
            <person name="Kuo A."/>
            <person name="Liang C."/>
            <person name="Lipzen A."/>
            <person name="Lutzoni F."/>
            <person name="Magnuson J."/>
            <person name="Mondo S."/>
            <person name="Nolan M."/>
            <person name="Ohm R."/>
            <person name="Pangilinan J."/>
            <person name="Park H.-J."/>
            <person name="Ramirez L."/>
            <person name="Alfaro M."/>
            <person name="Sun H."/>
            <person name="Tritt A."/>
            <person name="Yoshinaga Y."/>
            <person name="Zwiers L.-H."/>
            <person name="Turgeon B."/>
            <person name="Goodwin S."/>
            <person name="Spatafora J."/>
            <person name="Crous P."/>
            <person name="Grigoriev I."/>
        </authorList>
    </citation>
    <scope>NUCLEOTIDE SEQUENCE</scope>
    <source>
        <strain evidence="2">CBS 627.86</strain>
    </source>
</reference>
<dbReference type="EMBL" id="ML977341">
    <property type="protein sequence ID" value="KAF2109575.1"/>
    <property type="molecule type" value="Genomic_DNA"/>
</dbReference>
<evidence type="ECO:0000313" key="3">
    <source>
        <dbReference type="Proteomes" id="UP000799770"/>
    </source>
</evidence>
<dbReference type="Proteomes" id="UP000799770">
    <property type="component" value="Unassembled WGS sequence"/>
</dbReference>
<protein>
    <submittedName>
        <fullName evidence="2">Uncharacterized protein</fullName>
    </submittedName>
</protein>
<organism evidence="2 3">
    <name type="scientific">Lophiotrema nucula</name>
    <dbReference type="NCBI Taxonomy" id="690887"/>
    <lineage>
        <taxon>Eukaryota</taxon>
        <taxon>Fungi</taxon>
        <taxon>Dikarya</taxon>
        <taxon>Ascomycota</taxon>
        <taxon>Pezizomycotina</taxon>
        <taxon>Dothideomycetes</taxon>
        <taxon>Pleosporomycetidae</taxon>
        <taxon>Pleosporales</taxon>
        <taxon>Lophiotremataceae</taxon>
        <taxon>Lophiotrema</taxon>
    </lineage>
</organism>
<proteinExistence type="predicted"/>
<evidence type="ECO:0000256" key="1">
    <source>
        <dbReference type="SAM" id="MobiDB-lite"/>
    </source>
</evidence>
<gene>
    <name evidence="2" type="ORF">BDV96DRAFT_651567</name>
</gene>
<feature type="region of interest" description="Disordered" evidence="1">
    <location>
        <begin position="1"/>
        <end position="25"/>
    </location>
</feature>
<sequence>MSNSPAPIRRSPRVNPSPAASTSPPPKRVEWLFAQGATGCWDSWLFSNFIGLSKAFSRGKASATYFNAFNVDHYFETLLCTPTLSFGFTDAQDDTPLEVFHKGETPYWQQVSAGDEPTLPQRILNHLSSLANTLYYFAGNLLHLRELEDPLVRPTKHPMGTLDAVQAEQCEALRSG</sequence>
<dbReference type="AlphaFoldDB" id="A0A6A5YR21"/>
<keyword evidence="3" id="KW-1185">Reference proteome</keyword>
<accession>A0A6A5YR21</accession>
<dbReference type="OrthoDB" id="3663728at2759"/>
<evidence type="ECO:0000313" key="2">
    <source>
        <dbReference type="EMBL" id="KAF2109575.1"/>
    </source>
</evidence>